<dbReference type="SUPFAM" id="SSF47473">
    <property type="entry name" value="EF-hand"/>
    <property type="match status" value="2"/>
</dbReference>
<feature type="compositionally biased region" description="Basic and acidic residues" evidence="15">
    <location>
        <begin position="12"/>
        <end position="25"/>
    </location>
</feature>
<dbReference type="Gene3D" id="1.20.58.60">
    <property type="match status" value="7"/>
</dbReference>
<feature type="region of interest" description="Disordered" evidence="15">
    <location>
        <begin position="1"/>
        <end position="25"/>
    </location>
</feature>
<dbReference type="GO" id="GO:0042383">
    <property type="term" value="C:sarcolemma"/>
    <property type="evidence" value="ECO:0007669"/>
    <property type="project" value="UniProtKB-SubCell"/>
</dbReference>
<feature type="coiled-coil region" evidence="14">
    <location>
        <begin position="3392"/>
        <end position="3419"/>
    </location>
</feature>
<dbReference type="GO" id="GO:0003779">
    <property type="term" value="F:actin binding"/>
    <property type="evidence" value="ECO:0007669"/>
    <property type="project" value="UniProtKB-KW"/>
</dbReference>
<dbReference type="SUPFAM" id="SSF51045">
    <property type="entry name" value="WW domain"/>
    <property type="match status" value="1"/>
</dbReference>
<dbReference type="EMBL" id="CAJFDI010000001">
    <property type="protein sequence ID" value="CAD5209201.1"/>
    <property type="molecule type" value="Genomic_DNA"/>
</dbReference>
<evidence type="ECO:0000256" key="15">
    <source>
        <dbReference type="SAM" id="MobiDB-lite"/>
    </source>
</evidence>
<dbReference type="SMART" id="SM00150">
    <property type="entry name" value="SPEC"/>
    <property type="match status" value="9"/>
</dbReference>
<feature type="compositionally biased region" description="Low complexity" evidence="15">
    <location>
        <begin position="680"/>
        <end position="690"/>
    </location>
</feature>
<dbReference type="GO" id="GO:0046716">
    <property type="term" value="P:muscle cell cellular homeostasis"/>
    <property type="evidence" value="ECO:0007669"/>
    <property type="project" value="UniProtKB-ARBA"/>
</dbReference>
<protein>
    <submittedName>
        <fullName evidence="19">(pine wood nematode) hypothetical protein</fullName>
    </submittedName>
</protein>
<feature type="domain" description="Calponin-homology (CH)" evidence="17">
    <location>
        <begin position="135"/>
        <end position="240"/>
    </location>
</feature>
<evidence type="ECO:0000256" key="3">
    <source>
        <dbReference type="ARBA" id="ARBA00022475"/>
    </source>
</evidence>
<dbReference type="PROSITE" id="PS01159">
    <property type="entry name" value="WW_DOMAIN_1"/>
    <property type="match status" value="1"/>
</dbReference>
<feature type="region of interest" description="Disordered" evidence="15">
    <location>
        <begin position="2289"/>
        <end position="2341"/>
    </location>
</feature>
<dbReference type="PROSITE" id="PS50135">
    <property type="entry name" value="ZF_ZZ_2"/>
    <property type="match status" value="1"/>
</dbReference>
<dbReference type="SUPFAM" id="SSF46966">
    <property type="entry name" value="Spectrin repeat"/>
    <property type="match status" value="7"/>
</dbReference>
<evidence type="ECO:0000259" key="17">
    <source>
        <dbReference type="PROSITE" id="PS50021"/>
    </source>
</evidence>
<dbReference type="CDD" id="cd00176">
    <property type="entry name" value="SPEC"/>
    <property type="match status" value="2"/>
</dbReference>
<dbReference type="Pfam" id="PF00435">
    <property type="entry name" value="Spectrin"/>
    <property type="match status" value="2"/>
</dbReference>
<dbReference type="InterPro" id="IPR001715">
    <property type="entry name" value="CH_dom"/>
</dbReference>
<dbReference type="PROSITE" id="PS50020">
    <property type="entry name" value="WW_DOMAIN_2"/>
    <property type="match status" value="1"/>
</dbReference>
<dbReference type="PROSITE" id="PS50021">
    <property type="entry name" value="CH"/>
    <property type="match status" value="1"/>
</dbReference>
<accession>A0A7I8XCN5</accession>
<sequence length="3650" mass="422180">MLFSGGGPSNKPKKEEKREKKSDRDDKYEVQEAVFTRWANSLFDDPITEIKDIVELSFLQAFTKLITGKTVSISGNRYDDIDVIIHILASDDDDKILALSVPDLCEGNVKQLLILCNSFINMYWRRFAPQEMGDRKISEAIRDWCLEATAGYDDVCVNDFTSSWRDGMALNILLHSYDSNIVDMNAVRDMRGDERLENALSIAKRYFKVPKLILSKEFHSEHLDSKSVLCYLMMLYIAMACYSNSQSSSSKKSSRSSDITRWEERPPETLQPPKESTILELSPTPSSSTNVTVIHKTDPMQQSTETISDVNIIDAETRSRHSSVSSSHKSSRKSSRSKKNENVLKEYERCLEKVLAWLLEADEELNSMEPVNESDVDTVKNQFRDHEQFMLSLTESKDKVGRVLHEGQKLVDELPEEEAKSVNDQLLLVNQRWEDVRCQAMLRQQALQVQLNKLQKEQLQQICGWLSGVEGLIEDRKTLPSDIEQCRQQITEHTVFEEQIEKQQQAIKKLASYMAVVSDESVDDDDYVKIESLLKEVGERWDRICSWTEKRAQNLDGICDLLKEYDKKFTHLSAWLTARQEELVRLRSAHHLTTTEEVEEQKKLIKEMDEALQKEHPSFVELSRLSTELRNRYKLENQEFTEKIIKDFDSVTQRWENIVSRLEEHSQMLNRVKLNPRTVSSQSDSSAQGESSREEGEARLSTEESDEIPRQPAAHSEETINIVELFIEKTKQFEASLKPLAERLKQLKNPTKQQFTVIADEFKTQLAQVEELDALAEKVHQSSMNQAELHAVNENHERAMMFYGKLVNEFTERIKYMQNPNASKDDTAKVELHLTEWIDMAKALWKDITNTPKEARGHRIDAFLIELLELQKKFSDFKAANQNTERFRPLENQLIELQQKARREKEKEKEEREKEQEEQQKEEQDPKKALEWIRNVIVELNRFNLNSGDLKHLKDLEQTLRITSEQLKGKLDVITDEDFVAETEKVVNILKKTTDELNVKINTIENIIHKAVTTEQLADKFERRLADLKRGQFELGVTESESRKLRDELFQHNGQKTKAIKQMDEMLQICQSSNEIEAANGWKTRINKLERQWKTLEKDVEEYISVVAKNYRKHFQDIVAEQEQLSNQLREAMIASGEATDAEELSEHVDNMEYLLEKLTKTGTEEVDPFQQYNLTNDTYVQREIERVNVQRKHIIDLAKERCARLQEAISKCEMFEKDLCNFQSWCQHMNHILNTRLSQDINALDVPHEYKKASAEGTLLSQMNTEFSEYDVLLRSLGEFIEESKSHWSSSDRLKLQKNHASAQLEELKGRFNLFKKPVQFEKSLESIEKMLQNVEESLDDLAGVKAENCEYCQIHISQTMKQVASCQETLIDLENKKDALVQEGIFDEEQAIIADQRLETALRKTQALDARAVNDMERLQQSAQLVKKYEAEKSNISKNIREIEDKAVKAPDDIRKSLEDAVAGIKKALELKAVLHQNAVRLSDSELDEYDRKVQILRNKYGSLLTSDSECADHLKTVVISLERSVNMLERSGDKKQMQQVREKLVNINRQLLNSGDEIRKELGPKVAEINSRISELERESRSISRTAKSLKETSSELHEPVLPPTTDLNSDNFEECVFEFLRSSKSLSSYLNFKTFPVEDTAKWVQRVKVASQVSASNEEYRERLVKFGREWAEKGRMELSDQQILDYLDESDALTTKNSEQIQSENELLNAFETLEEMTNNCLTSIKQNIEEIHKLDLTDQLNVLKAQDELEAVNERITESLIAIDKFSQNAPGREKIFQILYDKISELQVEVEYANARVRQALTDLLTTTEQVSDKEQDFKKKPVHPDGVSMSSGAGLSLAMDVQETEGEEYFSDAARNQNKIGDVFNDLDTFEDFFDRDESLPFEGIDEKDQYLNTIEQRLAEDKKVIKQMQMNMDVNEYEHTMGRFKALSQNLLTRRDNMRNNRSTIDNLFSFFSQAEEDVFKLDNIIRKADKNKSKDHSVDMEDWEAGQLETENLIPSLAVHIQQCENRYHNLKDKLSASLQNEFGTRLANLNDDFNLLRHAVEKNRMILEDKLADERYLLKNMNKFSNWCDEIEKFLNKQESFLDPLGLDASYELMKHRQTEVDEKILAFRSIEMLKDRFVALGDVDTEVKHRIRREITQLAKRISDLQLAMTKQTKELADLKEISDEFWTEVSKINNWVQDADVQVSNVEKAHLYKPMLFNLKKMIAESSDLKLQTQLMQRQVAEELLELKAPNEIHHQSGKTVDTVAKNFNNVIERARELLEGTLKEEQVEKLEFAPELELEQLESPPRNYNGRDDSTVEYGTLTNRDDSLPPASMKDSGSKSRAETEEFHDALDRPLAEAFDHLNNSTILDAKFNPEEKQRQEKCIQINGRLQEIERSISTTVNITDQSQIRQLISDNQNFLNEIGIHKVELQRILNQTEEQLISSRAIQCLYDLEKILESCKKRKLELTEMLHQTRLWEQLRSELELWLTEGNEKLMATERVNEMDEVTLEAELKSVNDITGTIDNMKAQMEQLNLRSNEMIDKFIYDDNHTLSQLTSKLNTQWTKFNESLCIRRAVLEASLRSRNDIHTTLTQLDGWLNKQLGILKQLDADTENKQRLKDTSKRRDWMGQERESNAEIEAHRQVITSVRDMCKNLLNVLEADNERQTLQNKLEAVEAKWVQINELDSIVRERIQNAQDECEKLTKDLSELLHWTDMQISTILHDQPVGGDLTTVQQQSDTIRKIERQFDSKNREVSDCIQLSHSYLMQHDLRPMIHRGSAFDSSKEMEKSDAQLEERRIGVQILADSEKLKSSYDALKQHLSAWQRVVSTAHRELQELDTAIAESLLAIGTIENEMDGMKLVEDLRLEELKEAKIEHAILKKRVQDTAVKVDDVNDCTGQIAAQNIVLSPHMEMQIQTVNARYEKLSKEVGIRGAALERAFTDFGPSSEHFLSESVQPPWQRSISALNQMPYYVDHVTENTQWDHPSMVDIFEKLCTFNQVKFSAYRTAMKLRALQKHMCLDLIDLPSLDQALHKYRNAPLDEKISIEDVVMTLVPLFESAHQKYPQLLRNVPLAVDLALNLLLNIYDPCRDGKLRTVSFAIAMVVLCNATLESKYKFLFSLITRDEGVDHKQLGLLFYDLIHITKLLGEAAVFGGSNIEPSVRSCFEYSKYPAKLSVDQYLSWLKKEPQSIVWLPVMHRLASSEFAKHQAKCNACKMFPIVGMRYRCLRCFNYDICQNCFFSQRTSKSHKLTHPMQEYCTPTKSKDDVRDFTLMVKNKMRRSRSKRGYLPVDTVDEGLPLENNQNVPQNPATETIHQRVQVFSQRLLKRQQESISAVNVQKALQIKEEAKVEIKSTSKQPLQSKLHKSATDGPGMRRDVNEIKSPSQLIKQVEQMHKEEMDQLLQKLQYENSELRQAVERKRHLGSTPNLEGMRQSGPQSGYPLSARHTAQPGIYASTQTMPHGTSIGISQPHPFAPHRIVSQPTLFSEDNRRHYGRSASSLPRGYSEIENFTTDQRRLLDAKSIRIHEHQLEERSRALEEQNKQLQIQLDRLQRVVDKQTPSEFPRPVDTSHIRQEFGHRKPEFPDFGMYGVSSTDEDDTPGGIEALKMRRNRMDSLMNTMNELNRAMEYFVGSMLHEEQNLSDQYSVNMPQDG</sequence>
<feature type="coiled-coil region" evidence="14">
    <location>
        <begin position="1079"/>
        <end position="1106"/>
    </location>
</feature>
<dbReference type="InterPro" id="IPR036020">
    <property type="entry name" value="WW_dom_sf"/>
</dbReference>
<evidence type="ECO:0000256" key="8">
    <source>
        <dbReference type="ARBA" id="ARBA00022833"/>
    </source>
</evidence>
<comment type="subcellular location">
    <subcellularLocation>
        <location evidence="2">Cell membrane</location>
        <location evidence="2">Sarcolemma</location>
        <topology evidence="2">Peripheral membrane protein</topology>
        <orientation evidence="2">Cytoplasmic side</orientation>
    </subcellularLocation>
    <subcellularLocation>
        <location evidence="1">Cytoplasm</location>
        <location evidence="1">Cytoskeleton</location>
    </subcellularLocation>
</comment>
<feature type="domain" description="WW" evidence="16">
    <location>
        <begin position="2948"/>
        <end position="2982"/>
    </location>
</feature>
<dbReference type="Pfam" id="PF23729">
    <property type="entry name" value="Spectrin_Dys-1"/>
    <property type="match status" value="1"/>
</dbReference>
<feature type="compositionally biased region" description="Basic and acidic residues" evidence="15">
    <location>
        <begin position="258"/>
        <end position="267"/>
    </location>
</feature>
<evidence type="ECO:0000256" key="2">
    <source>
        <dbReference type="ARBA" id="ARBA00004278"/>
    </source>
</evidence>
<dbReference type="GO" id="GO:0016010">
    <property type="term" value="C:dystrophin-associated glycoprotein complex"/>
    <property type="evidence" value="ECO:0007669"/>
    <property type="project" value="UniProtKB-ARBA"/>
</dbReference>
<dbReference type="Pfam" id="PF00569">
    <property type="entry name" value="ZZ"/>
    <property type="match status" value="1"/>
</dbReference>
<evidence type="ECO:0000256" key="1">
    <source>
        <dbReference type="ARBA" id="ARBA00004245"/>
    </source>
</evidence>
<evidence type="ECO:0000256" key="10">
    <source>
        <dbReference type="ARBA" id="ARBA00023136"/>
    </source>
</evidence>
<keyword evidence="8" id="KW-0862">Zinc</keyword>
<dbReference type="InterPro" id="IPR015153">
    <property type="entry name" value="EF-hand_dom_typ1"/>
</dbReference>
<feature type="region of interest" description="Disordered" evidence="15">
    <location>
        <begin position="246"/>
        <end position="341"/>
    </location>
</feature>
<dbReference type="Pfam" id="PF09069">
    <property type="entry name" value="EF-hand_3"/>
    <property type="match status" value="1"/>
</dbReference>
<keyword evidence="6" id="KW-0677">Repeat</keyword>
<dbReference type="PANTHER" id="PTHR12268:SF14">
    <property type="entry name" value="DYSTROPHIN-1"/>
    <property type="match status" value="1"/>
</dbReference>
<organism evidence="19 20">
    <name type="scientific">Bursaphelenchus xylophilus</name>
    <name type="common">Pinewood nematode worm</name>
    <name type="synonym">Aphelenchoides xylophilus</name>
    <dbReference type="NCBI Taxonomy" id="6326"/>
    <lineage>
        <taxon>Eukaryota</taxon>
        <taxon>Metazoa</taxon>
        <taxon>Ecdysozoa</taxon>
        <taxon>Nematoda</taxon>
        <taxon>Chromadorea</taxon>
        <taxon>Rhabditida</taxon>
        <taxon>Tylenchina</taxon>
        <taxon>Tylenchomorpha</taxon>
        <taxon>Aphelenchoidea</taxon>
        <taxon>Aphelenchoididae</taxon>
        <taxon>Bursaphelenchus</taxon>
    </lineage>
</organism>
<dbReference type="InterPro" id="IPR043145">
    <property type="entry name" value="Znf_ZZ_sf"/>
</dbReference>
<keyword evidence="10" id="KW-0472">Membrane</keyword>
<evidence type="ECO:0000256" key="9">
    <source>
        <dbReference type="ARBA" id="ARBA00022837"/>
    </source>
</evidence>
<feature type="coiled-coil region" evidence="14">
    <location>
        <begin position="1292"/>
        <end position="1385"/>
    </location>
</feature>
<feature type="compositionally biased region" description="Basic and acidic residues" evidence="15">
    <location>
        <begin position="691"/>
        <end position="702"/>
    </location>
</feature>
<name>A0A7I8XCN5_BURXY</name>
<keyword evidence="3" id="KW-1003">Cell membrane</keyword>
<dbReference type="GO" id="GO:0099536">
    <property type="term" value="P:synaptic signaling"/>
    <property type="evidence" value="ECO:0007669"/>
    <property type="project" value="TreeGrafter"/>
</dbReference>
<dbReference type="Gene3D" id="1.10.238.10">
    <property type="entry name" value="EF-hand"/>
    <property type="match status" value="2"/>
</dbReference>
<dbReference type="GO" id="GO:0050804">
    <property type="term" value="P:modulation of chemical synaptic transmission"/>
    <property type="evidence" value="ECO:0007669"/>
    <property type="project" value="UniProtKB-ARBA"/>
</dbReference>
<reference evidence="19" key="1">
    <citation type="submission" date="2020-09" db="EMBL/GenBank/DDBJ databases">
        <authorList>
            <person name="Kikuchi T."/>
        </authorList>
    </citation>
    <scope>NUCLEOTIDE SEQUENCE</scope>
    <source>
        <strain evidence="19">Ka4C1</strain>
    </source>
</reference>
<dbReference type="Gene3D" id="6.10.140.70">
    <property type="match status" value="1"/>
</dbReference>
<keyword evidence="9" id="KW-0106">Calcium</keyword>
<dbReference type="Proteomes" id="UP000582659">
    <property type="component" value="Unassembled WGS sequence"/>
</dbReference>
<feature type="region of interest" description="Disordered" evidence="15">
    <location>
        <begin position="3351"/>
        <end position="3374"/>
    </location>
</feature>
<dbReference type="SUPFAM" id="SSF57850">
    <property type="entry name" value="RING/U-box"/>
    <property type="match status" value="1"/>
</dbReference>
<evidence type="ECO:0000259" key="18">
    <source>
        <dbReference type="PROSITE" id="PS50135"/>
    </source>
</evidence>
<dbReference type="CDD" id="cd00201">
    <property type="entry name" value="WW"/>
    <property type="match status" value="1"/>
</dbReference>
<dbReference type="PROSITE" id="PS01357">
    <property type="entry name" value="ZF_ZZ_1"/>
    <property type="match status" value="1"/>
</dbReference>
<evidence type="ECO:0000256" key="6">
    <source>
        <dbReference type="ARBA" id="ARBA00022737"/>
    </source>
</evidence>
<evidence type="ECO:0000256" key="14">
    <source>
        <dbReference type="SAM" id="Coils"/>
    </source>
</evidence>
<dbReference type="GO" id="GO:0005737">
    <property type="term" value="C:cytoplasm"/>
    <property type="evidence" value="ECO:0007669"/>
    <property type="project" value="UniProtKB-ARBA"/>
</dbReference>
<keyword evidence="5" id="KW-0479">Metal-binding</keyword>
<dbReference type="Pfam" id="PF00307">
    <property type="entry name" value="CH"/>
    <property type="match status" value="1"/>
</dbReference>
<dbReference type="InterPro" id="IPR001589">
    <property type="entry name" value="Actinin_actin-bd_CS"/>
</dbReference>
<dbReference type="SMR" id="A0A7I8XCN5"/>
<feature type="coiled-coil region" evidence="14">
    <location>
        <begin position="2510"/>
        <end position="2537"/>
    </location>
</feature>
<dbReference type="Gene3D" id="3.30.60.90">
    <property type="match status" value="1"/>
</dbReference>
<dbReference type="Pfam" id="PF09068">
    <property type="entry name" value="EF-hand_2"/>
    <property type="match status" value="1"/>
</dbReference>
<dbReference type="InterPro" id="IPR002017">
    <property type="entry name" value="Spectrin_repeat"/>
</dbReference>
<dbReference type="InterPro" id="IPR056503">
    <property type="entry name" value="Spectrin_Dys-1"/>
</dbReference>
<dbReference type="GO" id="GO:0005856">
    <property type="term" value="C:cytoskeleton"/>
    <property type="evidence" value="ECO:0007669"/>
    <property type="project" value="UniProtKB-SubCell"/>
</dbReference>
<feature type="coiled-coil region" evidence="14">
    <location>
        <begin position="2140"/>
        <end position="2174"/>
    </location>
</feature>
<dbReference type="SMART" id="SM00456">
    <property type="entry name" value="WW"/>
    <property type="match status" value="1"/>
</dbReference>
<dbReference type="GO" id="GO:0045202">
    <property type="term" value="C:synapse"/>
    <property type="evidence" value="ECO:0007669"/>
    <property type="project" value="GOC"/>
</dbReference>
<evidence type="ECO:0000256" key="12">
    <source>
        <dbReference type="ARBA" id="ARBA00023212"/>
    </source>
</evidence>
<dbReference type="InterPro" id="IPR015154">
    <property type="entry name" value="EF-hand_dom_typ2"/>
</dbReference>
<keyword evidence="12" id="KW-0206">Cytoskeleton</keyword>
<gene>
    <name evidence="19" type="ORF">BXYJ_LOCUS1324</name>
</gene>
<dbReference type="InterPro" id="IPR011992">
    <property type="entry name" value="EF-hand-dom_pair"/>
</dbReference>
<feature type="region of interest" description="Disordered" evidence="15">
    <location>
        <begin position="901"/>
        <end position="925"/>
    </location>
</feature>
<keyword evidence="14" id="KW-0175">Coiled coil</keyword>
<feature type="region of interest" description="Disordered" evidence="15">
    <location>
        <begin position="1587"/>
        <end position="1609"/>
    </location>
</feature>
<dbReference type="InterPro" id="IPR036872">
    <property type="entry name" value="CH_dom_sf"/>
</dbReference>
<dbReference type="InterPro" id="IPR000433">
    <property type="entry name" value="Znf_ZZ"/>
</dbReference>
<evidence type="ECO:0000313" key="20">
    <source>
        <dbReference type="Proteomes" id="UP000659654"/>
    </source>
</evidence>
<feature type="compositionally biased region" description="Basic and acidic residues" evidence="15">
    <location>
        <begin position="1592"/>
        <end position="1602"/>
    </location>
</feature>
<dbReference type="Gene3D" id="2.20.70.10">
    <property type="match status" value="1"/>
</dbReference>
<feature type="compositionally biased region" description="Polar residues" evidence="15">
    <location>
        <begin position="299"/>
        <end position="309"/>
    </location>
</feature>
<comment type="caution">
    <text evidence="19">The sequence shown here is derived from an EMBL/GenBank/DDBJ whole genome shotgun (WGS) entry which is preliminary data.</text>
</comment>
<dbReference type="InterPro" id="IPR018159">
    <property type="entry name" value="Spectrin/alpha-actinin"/>
</dbReference>
<keyword evidence="4" id="KW-0963">Cytoplasm</keyword>
<evidence type="ECO:0000256" key="7">
    <source>
        <dbReference type="ARBA" id="ARBA00022771"/>
    </source>
</evidence>
<evidence type="ECO:0000256" key="11">
    <source>
        <dbReference type="ARBA" id="ARBA00023203"/>
    </source>
</evidence>
<feature type="domain" description="ZZ-type" evidence="18">
    <location>
        <begin position="3202"/>
        <end position="3258"/>
    </location>
</feature>
<dbReference type="CDD" id="cd16242">
    <property type="entry name" value="EFh_DMD_like"/>
    <property type="match status" value="1"/>
</dbReference>
<dbReference type="InterPro" id="IPR050774">
    <property type="entry name" value="KCMF1/Dystrophin"/>
</dbReference>
<evidence type="ECO:0000256" key="5">
    <source>
        <dbReference type="ARBA" id="ARBA00022723"/>
    </source>
</evidence>
<dbReference type="SUPFAM" id="SSF47576">
    <property type="entry name" value="Calponin-homology domain, CH-domain"/>
    <property type="match status" value="1"/>
</dbReference>
<keyword evidence="20" id="KW-1185">Reference proteome</keyword>
<feature type="region of interest" description="Disordered" evidence="15">
    <location>
        <begin position="673"/>
        <end position="715"/>
    </location>
</feature>
<dbReference type="SMART" id="SM00033">
    <property type="entry name" value="CH"/>
    <property type="match status" value="1"/>
</dbReference>
<feature type="coiled-coil region" evidence="14">
    <location>
        <begin position="1421"/>
        <end position="1448"/>
    </location>
</feature>
<dbReference type="CDD" id="cd02334">
    <property type="entry name" value="ZZ_dystrophin"/>
    <property type="match status" value="1"/>
</dbReference>
<dbReference type="Proteomes" id="UP000659654">
    <property type="component" value="Unassembled WGS sequence"/>
</dbReference>
<dbReference type="PANTHER" id="PTHR12268">
    <property type="entry name" value="E3 UBIQUITIN-PROTEIN LIGASE KCMF1"/>
    <property type="match status" value="1"/>
</dbReference>
<keyword evidence="11" id="KW-0009">Actin-binding</keyword>
<dbReference type="InterPro" id="IPR001202">
    <property type="entry name" value="WW_dom"/>
</dbReference>
<evidence type="ECO:0000256" key="13">
    <source>
        <dbReference type="PROSITE-ProRule" id="PRU00228"/>
    </source>
</evidence>
<evidence type="ECO:0000259" key="16">
    <source>
        <dbReference type="PROSITE" id="PS50020"/>
    </source>
</evidence>
<feature type="coiled-coil region" evidence="14">
    <location>
        <begin position="3520"/>
        <end position="3554"/>
    </location>
</feature>
<dbReference type="PROSITE" id="PS00019">
    <property type="entry name" value="ACTININ_1"/>
    <property type="match status" value="1"/>
</dbReference>
<evidence type="ECO:0000256" key="4">
    <source>
        <dbReference type="ARBA" id="ARBA00022490"/>
    </source>
</evidence>
<dbReference type="GO" id="GO:0008270">
    <property type="term" value="F:zinc ion binding"/>
    <property type="evidence" value="ECO:0007669"/>
    <property type="project" value="UniProtKB-KW"/>
</dbReference>
<proteinExistence type="predicted"/>
<dbReference type="SMART" id="SM00291">
    <property type="entry name" value="ZnF_ZZ"/>
    <property type="match status" value="1"/>
</dbReference>
<keyword evidence="7 13" id="KW-0863">Zinc-finger</keyword>
<dbReference type="EMBL" id="CAJFCV020000001">
    <property type="protein sequence ID" value="CAG9084061.1"/>
    <property type="molecule type" value="Genomic_DNA"/>
</dbReference>
<feature type="compositionally biased region" description="Basic and acidic residues" evidence="15">
    <location>
        <begin position="2330"/>
        <end position="2341"/>
    </location>
</feature>
<dbReference type="OrthoDB" id="10057795at2759"/>
<evidence type="ECO:0000313" key="19">
    <source>
        <dbReference type="EMBL" id="CAD5209201.1"/>
    </source>
</evidence>
<dbReference type="Gene3D" id="1.10.418.10">
    <property type="entry name" value="Calponin-like domain"/>
    <property type="match status" value="1"/>
</dbReference>